<dbReference type="RefSeq" id="YP_010050877.1">
    <property type="nucleotide sequence ID" value="NC_054435.1"/>
</dbReference>
<organism evidence="1 2">
    <name type="scientific">Gordonia phage Dardanus</name>
    <dbReference type="NCBI Taxonomy" id="2588489"/>
    <lineage>
        <taxon>Viruses</taxon>
        <taxon>Duplodnaviria</taxon>
        <taxon>Heunggongvirae</taxon>
        <taxon>Uroviricota</taxon>
        <taxon>Caudoviricetes</taxon>
        <taxon>Ruthgordonvirinae</taxon>
        <taxon>Dardanusvirus</taxon>
        <taxon>Dardanusvirus dardanus</taxon>
    </lineage>
</organism>
<dbReference type="KEGG" id="vg:63911615"/>
<name>A0A514CX00_9CAUD</name>
<dbReference type="PANTHER" id="PTHR41287">
    <property type="match status" value="1"/>
</dbReference>
<dbReference type="InterPro" id="IPR005021">
    <property type="entry name" value="Terminase_largesu-like"/>
</dbReference>
<dbReference type="InterPro" id="IPR027417">
    <property type="entry name" value="P-loop_NTPase"/>
</dbReference>
<protein>
    <submittedName>
        <fullName evidence="1">Terminase</fullName>
    </submittedName>
</protein>
<evidence type="ECO:0000313" key="1">
    <source>
        <dbReference type="EMBL" id="QDH85046.1"/>
    </source>
</evidence>
<gene>
    <name evidence="1" type="primary">9</name>
    <name evidence="1" type="ORF">SEA_DARDANUS_9</name>
</gene>
<dbReference type="EMBL" id="MN010758">
    <property type="protein sequence ID" value="QDH85046.1"/>
    <property type="molecule type" value="Genomic_DNA"/>
</dbReference>
<dbReference type="Gene3D" id="3.40.50.300">
    <property type="entry name" value="P-loop containing nucleotide triphosphate hydrolases"/>
    <property type="match status" value="1"/>
</dbReference>
<evidence type="ECO:0000313" key="2">
    <source>
        <dbReference type="Proteomes" id="UP000318136"/>
    </source>
</evidence>
<dbReference type="Proteomes" id="UP000318136">
    <property type="component" value="Segment"/>
</dbReference>
<accession>A0A514CX00</accession>
<keyword evidence="2" id="KW-1185">Reference proteome</keyword>
<dbReference type="GeneID" id="63911615"/>
<proteinExistence type="predicted"/>
<sequence length="561" mass="61333">MESATEAPHEGALNRDAALDDPSLLAIDLRDEDGVLKGIETPRLYTPPLRELTPETSLGFECIDFAWKVLGVELFPWQKWLLIHALELNDDGTFRFRKVVVLVARQQGKTTLFKVWALWRLYVDGAEAVMGTAQDLSTAEKTMSQTLALADSIEELKAGIAKRSDTNGNKFFKLVNDPENDPPYFGGEYIVKAATAGGGRGSSIELVFMDELREHRDHKSYSAVSKTTNAIPRAQVVMMSNAGDDSSVVLNQLQDAGRAKIATGTTDDTQTGLFEWSAPDGCNVWDRRGWAQANPSCGHGTITEKIIAGDCEADPDAVFRTEVLCQRVKQLEQSIFTNEDGVDTWAAGAVELDDDGEFVQTLPAGELDVAIEVSHNRSHASIVAAQHTEAGLIAVEVIARRAGTDWVIPWLIDPERAGMFRRVTVQAKGSPASSLLDELNRVNTERTDECRRRGVEQLPHFEVVEWGGGDLAKAHGQFFDLVTNDPGARFVHMDQPVLNQAAATAKVKPLGSAFVFDMAKSPEDVAPLIAAVAAVWLLTQGISERQTSAYDDDDAELMVLE</sequence>
<dbReference type="PANTHER" id="PTHR41287:SF1">
    <property type="entry name" value="PROTEIN YMFN"/>
    <property type="match status" value="1"/>
</dbReference>
<reference evidence="1 2" key="1">
    <citation type="submission" date="2019-05" db="EMBL/GenBank/DDBJ databases">
        <authorList>
            <person name="Bordelon H.A."/>
            <person name="Brister E.M."/>
            <person name="Bryans A.M."/>
            <person name="Calk A.E."/>
            <person name="Capers C."/>
            <person name="Corrent J.M."/>
            <person name="Delphin C.N."/>
            <person name="Erbelding G.W."/>
            <person name="Gottschalck B.A."/>
            <person name="Hale B.T."/>
            <person name="Jones N.T."/>
            <person name="Mire A.R."/>
            <person name="Perkins A.R."/>
            <person name="Quackenbush R.D."/>
            <person name="Rogers C.S."/>
            <person name="Stewart N.C."/>
            <person name="Threeton H.N."/>
            <person name="Wiggins Z.F."/>
            <person name="Hancock A.M."/>
            <person name="Gissendanner C.R."/>
            <person name="Findley A.M."/>
            <person name="Wills S.J."/>
            <person name="Clifford K.A."/>
            <person name="Elmore F.L."/>
            <person name="Knight M.S."/>
            <person name="Le K."/>
            <person name="Lobaina D."/>
            <person name="Nougues D."/>
            <person name="Salama A."/>
            <person name="Stoeber S.D."/>
            <person name="Sweeney K.J."/>
            <person name="Truong T.G."/>
            <person name="Alvaro L.E."/>
            <person name="Isern S."/>
            <person name="Michael S.F."/>
            <person name="Monti D.L."/>
            <person name="Garlena R.A."/>
            <person name="Russell D.A."/>
            <person name="Pope W.H."/>
            <person name="Jacobs-Sera D."/>
            <person name="Hatfull G.F."/>
        </authorList>
    </citation>
    <scope>NUCLEOTIDE SEQUENCE [LARGE SCALE GENOMIC DNA]</scope>
</reference>